<dbReference type="Gramene" id="TVU06042">
    <property type="protein sequence ID" value="TVU06042"/>
    <property type="gene ID" value="EJB05_49232"/>
</dbReference>
<name>A0A5J9T400_9POAL</name>
<protein>
    <submittedName>
        <fullName evidence="1">Uncharacterized protein</fullName>
    </submittedName>
</protein>
<reference evidence="1 2" key="1">
    <citation type="journal article" date="2019" name="Sci. Rep.">
        <title>A high-quality genome of Eragrostis curvula grass provides insights into Poaceae evolution and supports new strategies to enhance forage quality.</title>
        <authorList>
            <person name="Carballo J."/>
            <person name="Santos B.A.C.M."/>
            <person name="Zappacosta D."/>
            <person name="Garbus I."/>
            <person name="Selva J.P."/>
            <person name="Gallo C.A."/>
            <person name="Diaz A."/>
            <person name="Albertini E."/>
            <person name="Caccamo M."/>
            <person name="Echenique V."/>
        </authorList>
    </citation>
    <scope>NUCLEOTIDE SEQUENCE [LARGE SCALE GENOMIC DNA]</scope>
    <source>
        <strain evidence="2">cv. Victoria</strain>
        <tissue evidence="1">Leaf</tissue>
    </source>
</reference>
<sequence length="65" mass="7300">MAVLAVVHRRAGGSPLETTASLLVIVRILLRWPHQGQGAWRRQWRLVDGDDAASSGDQHRRKFLS</sequence>
<comment type="caution">
    <text evidence="1">The sequence shown here is derived from an EMBL/GenBank/DDBJ whole genome shotgun (WGS) entry which is preliminary data.</text>
</comment>
<dbReference type="EMBL" id="RWGY01000051">
    <property type="protein sequence ID" value="TVU06042.1"/>
    <property type="molecule type" value="Genomic_DNA"/>
</dbReference>
<proteinExistence type="predicted"/>
<keyword evidence="2" id="KW-1185">Reference proteome</keyword>
<evidence type="ECO:0000313" key="2">
    <source>
        <dbReference type="Proteomes" id="UP000324897"/>
    </source>
</evidence>
<organism evidence="1 2">
    <name type="scientific">Eragrostis curvula</name>
    <name type="common">weeping love grass</name>
    <dbReference type="NCBI Taxonomy" id="38414"/>
    <lineage>
        <taxon>Eukaryota</taxon>
        <taxon>Viridiplantae</taxon>
        <taxon>Streptophyta</taxon>
        <taxon>Embryophyta</taxon>
        <taxon>Tracheophyta</taxon>
        <taxon>Spermatophyta</taxon>
        <taxon>Magnoliopsida</taxon>
        <taxon>Liliopsida</taxon>
        <taxon>Poales</taxon>
        <taxon>Poaceae</taxon>
        <taxon>PACMAD clade</taxon>
        <taxon>Chloridoideae</taxon>
        <taxon>Eragrostideae</taxon>
        <taxon>Eragrostidinae</taxon>
        <taxon>Eragrostis</taxon>
    </lineage>
</organism>
<accession>A0A5J9T400</accession>
<evidence type="ECO:0000313" key="1">
    <source>
        <dbReference type="EMBL" id="TVU06042.1"/>
    </source>
</evidence>
<dbReference type="Proteomes" id="UP000324897">
    <property type="component" value="Unassembled WGS sequence"/>
</dbReference>
<dbReference type="AlphaFoldDB" id="A0A5J9T400"/>
<gene>
    <name evidence="1" type="ORF">EJB05_49232</name>
</gene>